<evidence type="ECO:0000256" key="5">
    <source>
        <dbReference type="ARBA" id="ARBA00049650"/>
    </source>
</evidence>
<feature type="signal peptide" evidence="7">
    <location>
        <begin position="1"/>
        <end position="20"/>
    </location>
</feature>
<dbReference type="Proteomes" id="UP000515156">
    <property type="component" value="Chromosome 6"/>
</dbReference>
<evidence type="ECO:0000256" key="2">
    <source>
        <dbReference type="ARBA" id="ARBA00022692"/>
    </source>
</evidence>
<dbReference type="CTD" id="10158"/>
<evidence type="ECO:0000313" key="9">
    <source>
        <dbReference type="RefSeq" id="XP_030063372.1"/>
    </source>
</evidence>
<dbReference type="FunCoup" id="A0A6P7Y771">
    <property type="interactions" value="79"/>
</dbReference>
<evidence type="ECO:0000256" key="1">
    <source>
        <dbReference type="ARBA" id="ARBA00004167"/>
    </source>
</evidence>
<keyword evidence="4 6" id="KW-0472">Membrane</keyword>
<dbReference type="GeneID" id="115472962"/>
<evidence type="ECO:0000256" key="6">
    <source>
        <dbReference type="SAM" id="Phobius"/>
    </source>
</evidence>
<feature type="chain" id="PRO_5028116376" evidence="7">
    <location>
        <begin position="21"/>
        <end position="116"/>
    </location>
</feature>
<accession>A0A6P7Y771</accession>
<reference evidence="9" key="1">
    <citation type="submission" date="2025-08" db="UniProtKB">
        <authorList>
            <consortium name="RefSeq"/>
        </authorList>
    </citation>
    <scope>IDENTIFICATION</scope>
</reference>
<dbReference type="PANTHER" id="PTHR15296">
    <property type="entry name" value="MEMBRANE-ASSOCIATED PROTEIN MAP17"/>
    <property type="match status" value="1"/>
</dbReference>
<evidence type="ECO:0000256" key="4">
    <source>
        <dbReference type="ARBA" id="ARBA00023136"/>
    </source>
</evidence>
<name>A0A6P7Y771_9AMPH</name>
<evidence type="ECO:0000313" key="8">
    <source>
        <dbReference type="Proteomes" id="UP000515156"/>
    </source>
</evidence>
<dbReference type="OrthoDB" id="9900654at2759"/>
<evidence type="ECO:0000256" key="3">
    <source>
        <dbReference type="ARBA" id="ARBA00022989"/>
    </source>
</evidence>
<keyword evidence="3 6" id="KW-1133">Transmembrane helix</keyword>
<dbReference type="AlphaFoldDB" id="A0A6P7Y771"/>
<sequence length="116" mass="13342">MFTIPLYLLCVLITLGSISCQQENVPIQRRFPQWLTGLIAVSVFLFLVLVVFVVNRVWCEDKKKNEPIAVNKKDEVISNGTEGHYAGIDNFRSPDHDNAYENRIEWEEQVVQTTAM</sequence>
<keyword evidence="8" id="KW-1185">Reference proteome</keyword>
<gene>
    <name evidence="9" type="primary">PDZK1IP1</name>
</gene>
<dbReference type="KEGG" id="muo:115472962"/>
<organism evidence="8 9">
    <name type="scientific">Microcaecilia unicolor</name>
    <dbReference type="NCBI Taxonomy" id="1415580"/>
    <lineage>
        <taxon>Eukaryota</taxon>
        <taxon>Metazoa</taxon>
        <taxon>Chordata</taxon>
        <taxon>Craniata</taxon>
        <taxon>Vertebrata</taxon>
        <taxon>Euteleostomi</taxon>
        <taxon>Amphibia</taxon>
        <taxon>Gymnophiona</taxon>
        <taxon>Siphonopidae</taxon>
        <taxon>Microcaecilia</taxon>
    </lineage>
</organism>
<protein>
    <submittedName>
        <fullName evidence="9">PDZK1-interacting protein 1</fullName>
    </submittedName>
</protein>
<comment type="similarity">
    <text evidence="5">Belongs to the PDZK1-interacting protein 1/SMIM24 family.</text>
</comment>
<dbReference type="PANTHER" id="PTHR15296:SF1">
    <property type="entry name" value="PDZK1 INTERACTING PROTEIN 1"/>
    <property type="match status" value="1"/>
</dbReference>
<dbReference type="InterPro" id="IPR031627">
    <property type="entry name" value="PDZK1IP1/SMIM24"/>
</dbReference>
<dbReference type="RefSeq" id="XP_030063372.1">
    <property type="nucleotide sequence ID" value="XM_030207512.1"/>
</dbReference>
<feature type="transmembrane region" description="Helical" evidence="6">
    <location>
        <begin position="36"/>
        <end position="54"/>
    </location>
</feature>
<dbReference type="InParanoid" id="A0A6P7Y771"/>
<dbReference type="Pfam" id="PF15807">
    <property type="entry name" value="MAP17"/>
    <property type="match status" value="1"/>
</dbReference>
<comment type="subcellular location">
    <subcellularLocation>
        <location evidence="1">Membrane</location>
        <topology evidence="1">Single-pass membrane protein</topology>
    </subcellularLocation>
</comment>
<keyword evidence="7" id="KW-0732">Signal</keyword>
<proteinExistence type="inferred from homology"/>
<dbReference type="GO" id="GO:0016020">
    <property type="term" value="C:membrane"/>
    <property type="evidence" value="ECO:0007669"/>
    <property type="project" value="UniProtKB-SubCell"/>
</dbReference>
<keyword evidence="2 6" id="KW-0812">Transmembrane</keyword>
<evidence type="ECO:0000256" key="7">
    <source>
        <dbReference type="SAM" id="SignalP"/>
    </source>
</evidence>